<feature type="transmembrane region" description="Helical" evidence="1">
    <location>
        <begin position="46"/>
        <end position="66"/>
    </location>
</feature>
<accession>A0A343WNS2</accession>
<keyword evidence="2" id="KW-0496">Mitochondrion</keyword>
<evidence type="ECO:0000256" key="1">
    <source>
        <dbReference type="SAM" id="Phobius"/>
    </source>
</evidence>
<sequence length="159" mass="18386">MNLLITLMTLTSLMFMCMMTPLTLGLMLIIQTFLVSMISAVILSSFWYSYLLILIMVSGLLIMFMYMASIASNEKFKLSLKILMVIPIVTGIMIKEETLFFNKKINMEFMLNKQELFMTKILNSKFILPSVMMIMFLFMMMVVISFIVSTKEGPMRKSN</sequence>
<feature type="transmembrane region" description="Helical" evidence="1">
    <location>
        <begin position="12"/>
        <end position="34"/>
    </location>
</feature>
<gene>
    <name evidence="2" type="primary">ND6</name>
</gene>
<keyword evidence="1" id="KW-0472">Membrane</keyword>
<dbReference type="EMBL" id="MF351859">
    <property type="protein sequence ID" value="AWD31648.1"/>
    <property type="molecule type" value="Genomic_DNA"/>
</dbReference>
<feature type="transmembrane region" description="Helical" evidence="1">
    <location>
        <begin position="78"/>
        <end position="94"/>
    </location>
</feature>
<dbReference type="GeneID" id="37248621"/>
<protein>
    <submittedName>
        <fullName evidence="2">NADH dehydrogenase subunit 6</fullName>
    </submittedName>
</protein>
<dbReference type="AlphaFoldDB" id="A0A343WNS2"/>
<geneLocation type="mitochondrion" evidence="2"/>
<reference evidence="2" key="1">
    <citation type="journal article" date="2018" name="BMC Genomics">
        <title>Compositional and mutational rate heterogeneity in mitochondrial genomes and its effect on the phylogenetic inferences of Cimicomorpha (Hemiptera: Heteroptera).</title>
        <authorList>
            <person name="Yang H."/>
            <person name="Li T."/>
            <person name="Dang K."/>
            <person name="Bu W."/>
        </authorList>
    </citation>
    <scope>NUCLEOTIDE SEQUENCE</scope>
</reference>
<proteinExistence type="predicted"/>
<keyword evidence="1" id="KW-0812">Transmembrane</keyword>
<name>A0A343WNS2_9HEMI</name>
<keyword evidence="1" id="KW-1133">Transmembrane helix</keyword>
<dbReference type="RefSeq" id="YP_009488389.1">
    <property type="nucleotide sequence ID" value="NC_037837.1"/>
</dbReference>
<evidence type="ECO:0000313" key="2">
    <source>
        <dbReference type="EMBL" id="AWD31648.1"/>
    </source>
</evidence>
<feature type="transmembrane region" description="Helical" evidence="1">
    <location>
        <begin position="126"/>
        <end position="148"/>
    </location>
</feature>
<organism evidence="2">
    <name type="scientific">Trachypeplus jacobsoni</name>
    <dbReference type="NCBI Taxonomy" id="2172479"/>
    <lineage>
        <taxon>Eukaryota</taxon>
        <taxon>Metazoa</taxon>
        <taxon>Ecdysozoa</taxon>
        <taxon>Arthropoda</taxon>
        <taxon>Hexapoda</taxon>
        <taxon>Insecta</taxon>
        <taxon>Pterygota</taxon>
        <taxon>Neoptera</taxon>
        <taxon>Paraneoptera</taxon>
        <taxon>Hemiptera</taxon>
        <taxon>Heteroptera</taxon>
        <taxon>Panheteroptera</taxon>
        <taxon>Cimicomorpha</taxon>
        <taxon>Tingidae</taxon>
        <taxon>Trachypeplus</taxon>
    </lineage>
</organism>
<dbReference type="CTD" id="4541"/>